<evidence type="ECO:0000313" key="3">
    <source>
        <dbReference type="Proteomes" id="UP001141552"/>
    </source>
</evidence>
<sequence>MPPLHHSLPLLSPPFLSPPSRSSFLFPRPTTLLPFYLLPKPHRNPLPVFISRCIPPKPTEQQILQFVADSNEASLPCVRTYENDLSRLTLVGSVAAPQAITAAASDGGRAANDHANSGAATMVLETVFPGPPDENSTVSTRLFLPTKKVKERASKLEKTLSAKSFSGTSPENVLAVMFRQVVMERLWSFELMLFKPGTERDMNDLENAREVPPSFVLSSSDENVISVIAEVVCTAALQSTEKHFLEESLGIGSAGFFGWFRKEQRIVSNDRSVVLVRVIEDEMFENAKTLLENFYLSKESLKGGGRMKRRHKWWTLSTQSKLETIGGPEFCAWMSEYLPVYKLQIDATKVKDVKFEGWTKSTENRWEVLLTHSQMVGLAEILDIYYEDAYSLPNKELSCGVVSNFTNLSNKKNNSSLMNILSVSLATGMFLIAVAAFSNFGFPQLWKRQSFVRKHQSLPASETQIAVNESFDAEKLEEFCVSIIKKIKDTFGWSGDVKTEADMGAWIGDIPIYLRTGETDFNSEKNAFGSTPLQKNDADIKSSAQDIATYQVVLSADGKVVGFQPTSLVGVNHWASNPLAKELYGGRKLSPGFVEPGLNIRLPTKVAVIELLLSVNSDAIFALARPVR</sequence>
<evidence type="ECO:0000256" key="1">
    <source>
        <dbReference type="SAM" id="Phobius"/>
    </source>
</evidence>
<proteinExistence type="predicted"/>
<dbReference type="AlphaFoldDB" id="A0A9Q0JG19"/>
<keyword evidence="1" id="KW-1133">Transmembrane helix</keyword>
<accession>A0A9Q0JG19</accession>
<reference evidence="2" key="1">
    <citation type="submission" date="2022-02" db="EMBL/GenBank/DDBJ databases">
        <authorList>
            <person name="Henning P.M."/>
            <person name="McCubbin A.G."/>
            <person name="Shore J.S."/>
        </authorList>
    </citation>
    <scope>NUCLEOTIDE SEQUENCE</scope>
    <source>
        <strain evidence="2">F60SS</strain>
        <tissue evidence="2">Leaves</tissue>
    </source>
</reference>
<dbReference type="EMBL" id="JAKUCV010003048">
    <property type="protein sequence ID" value="KAJ4840403.1"/>
    <property type="molecule type" value="Genomic_DNA"/>
</dbReference>
<organism evidence="2 3">
    <name type="scientific">Turnera subulata</name>
    <dbReference type="NCBI Taxonomy" id="218843"/>
    <lineage>
        <taxon>Eukaryota</taxon>
        <taxon>Viridiplantae</taxon>
        <taxon>Streptophyta</taxon>
        <taxon>Embryophyta</taxon>
        <taxon>Tracheophyta</taxon>
        <taxon>Spermatophyta</taxon>
        <taxon>Magnoliopsida</taxon>
        <taxon>eudicotyledons</taxon>
        <taxon>Gunneridae</taxon>
        <taxon>Pentapetalae</taxon>
        <taxon>rosids</taxon>
        <taxon>fabids</taxon>
        <taxon>Malpighiales</taxon>
        <taxon>Passifloraceae</taxon>
        <taxon>Turnera</taxon>
    </lineage>
</organism>
<keyword evidence="1" id="KW-0472">Membrane</keyword>
<comment type="caution">
    <text evidence="2">The sequence shown here is derived from an EMBL/GenBank/DDBJ whole genome shotgun (WGS) entry which is preliminary data.</text>
</comment>
<dbReference type="Proteomes" id="UP001141552">
    <property type="component" value="Unassembled WGS sequence"/>
</dbReference>
<dbReference type="PANTHER" id="PTHR35694:SF1">
    <property type="entry name" value="DENEDDYLASE"/>
    <property type="match status" value="1"/>
</dbReference>
<dbReference type="PANTHER" id="PTHR35694">
    <property type="entry name" value="DENEDDYLASE"/>
    <property type="match status" value="1"/>
</dbReference>
<keyword evidence="3" id="KW-1185">Reference proteome</keyword>
<keyword evidence="1" id="KW-0812">Transmembrane</keyword>
<reference evidence="2" key="2">
    <citation type="journal article" date="2023" name="Plants (Basel)">
        <title>Annotation of the Turnera subulata (Passifloraceae) Draft Genome Reveals the S-Locus Evolved after the Divergence of Turneroideae from Passifloroideae in a Stepwise Manner.</title>
        <authorList>
            <person name="Henning P.M."/>
            <person name="Roalson E.H."/>
            <person name="Mir W."/>
            <person name="McCubbin A.G."/>
            <person name="Shore J.S."/>
        </authorList>
    </citation>
    <scope>NUCLEOTIDE SEQUENCE</scope>
    <source>
        <strain evidence="2">F60SS</strain>
    </source>
</reference>
<dbReference type="OrthoDB" id="1894747at2759"/>
<feature type="transmembrane region" description="Helical" evidence="1">
    <location>
        <begin position="417"/>
        <end position="442"/>
    </location>
</feature>
<name>A0A9Q0JG19_9ROSI</name>
<protein>
    <submittedName>
        <fullName evidence="2">Uncharacterized protein</fullName>
    </submittedName>
</protein>
<gene>
    <name evidence="2" type="ORF">Tsubulata_002062</name>
</gene>
<evidence type="ECO:0000313" key="2">
    <source>
        <dbReference type="EMBL" id="KAJ4840403.1"/>
    </source>
</evidence>